<proteinExistence type="predicted"/>
<dbReference type="InterPro" id="IPR000477">
    <property type="entry name" value="RT_dom"/>
</dbReference>
<evidence type="ECO:0000313" key="5">
    <source>
        <dbReference type="Proteomes" id="UP001152797"/>
    </source>
</evidence>
<dbReference type="EMBL" id="CAMXCT010005835">
    <property type="protein sequence ID" value="CAI4013365.1"/>
    <property type="molecule type" value="Genomic_DNA"/>
</dbReference>
<protein>
    <submittedName>
        <fullName evidence="4">LINE-1 reverse transcriptase-like</fullName>
    </submittedName>
</protein>
<evidence type="ECO:0000313" key="4">
    <source>
        <dbReference type="EMBL" id="CAL4800677.1"/>
    </source>
</evidence>
<keyword evidence="5" id="KW-1185">Reference proteome</keyword>
<gene>
    <name evidence="3" type="ORF">C1SCF055_LOCUS38348</name>
</gene>
<evidence type="ECO:0000256" key="1">
    <source>
        <dbReference type="SAM" id="MobiDB-lite"/>
    </source>
</evidence>
<dbReference type="OrthoDB" id="409478at2759"/>
<name>A0A9P1DPK2_9DINO</name>
<keyword evidence="4" id="KW-0808">Transferase</keyword>
<dbReference type="PANTHER" id="PTHR47027">
    <property type="entry name" value="REVERSE TRANSCRIPTASE DOMAIN-CONTAINING PROTEIN"/>
    <property type="match status" value="1"/>
</dbReference>
<reference evidence="4 5" key="2">
    <citation type="submission" date="2024-05" db="EMBL/GenBank/DDBJ databases">
        <authorList>
            <person name="Chen Y."/>
            <person name="Shah S."/>
            <person name="Dougan E. K."/>
            <person name="Thang M."/>
            <person name="Chan C."/>
        </authorList>
    </citation>
    <scope>NUCLEOTIDE SEQUENCE [LARGE SCALE GENOMIC DNA]</scope>
</reference>
<dbReference type="InterPro" id="IPR036691">
    <property type="entry name" value="Endo/exonu/phosph_ase_sf"/>
</dbReference>
<evidence type="ECO:0000313" key="3">
    <source>
        <dbReference type="EMBL" id="CAI4013365.1"/>
    </source>
</evidence>
<keyword evidence="4" id="KW-0695">RNA-directed DNA polymerase</keyword>
<dbReference type="GO" id="GO:0003964">
    <property type="term" value="F:RNA-directed DNA polymerase activity"/>
    <property type="evidence" value="ECO:0007669"/>
    <property type="project" value="UniProtKB-KW"/>
</dbReference>
<organism evidence="3">
    <name type="scientific">Cladocopium goreaui</name>
    <dbReference type="NCBI Taxonomy" id="2562237"/>
    <lineage>
        <taxon>Eukaryota</taxon>
        <taxon>Sar</taxon>
        <taxon>Alveolata</taxon>
        <taxon>Dinophyceae</taxon>
        <taxon>Suessiales</taxon>
        <taxon>Symbiodiniaceae</taxon>
        <taxon>Cladocopium</taxon>
    </lineage>
</organism>
<dbReference type="SUPFAM" id="SSF56672">
    <property type="entry name" value="DNA/RNA polymerases"/>
    <property type="match status" value="1"/>
</dbReference>
<dbReference type="Proteomes" id="UP001152797">
    <property type="component" value="Unassembled WGS sequence"/>
</dbReference>
<dbReference type="PROSITE" id="PS50878">
    <property type="entry name" value="RT_POL"/>
    <property type="match status" value="1"/>
</dbReference>
<accession>A0A9P1DPK2</accession>
<dbReference type="EMBL" id="CAMXCT030005835">
    <property type="protein sequence ID" value="CAL4800677.1"/>
    <property type="molecule type" value="Genomic_DNA"/>
</dbReference>
<comment type="caution">
    <text evidence="3">The sequence shown here is derived from an EMBL/GenBank/DDBJ whole genome shotgun (WGS) entry which is preliminary data.</text>
</comment>
<dbReference type="InterPro" id="IPR043502">
    <property type="entry name" value="DNA/RNA_pol_sf"/>
</dbReference>
<sequence length="1371" mass="152269">MEPARRVIDVDEEEEAPHMGQHHALVPVEEDSPSKRAKTHALASQAAMDQRQLVNLIQSTIQESVASSLSPMQATVQALADKSSVQDGRLDSVEHVLNSQHGLLRDMDLKLHDMDLKHSSRMDALQDELVHLQKAVSSPKAAQSPSSLGSPVSASGLQSGTFDIVIGGWKEGSTRDWVEKEIGKLLVSAGVEGDVSQALLYGKRPNFAKLSLKMESQWAPAQRREFQLRVLTHLREARWSPGGCDAWITTDKTPKQRRVSRAIAQLNAFLRDQLKVDRALLEVASWASAKAYIGEFRVTGLTEENEYGAKPSCDVDDLRWLVHDARLGITVWLDLASLAMSLGMDKADVKAKWLAHFGGPSLPIAAAAAAEGEPVSPSDELNNSLLQFGTWNIQGKPLELALTALHDFSIDLHAIALQEVGRVSEEDPHLPIHVSECEGFVVLTAKPSACFRHLALGLDGDCFADWCSGQVGHSHFSCAVQIPPFQRSVCLVTALLPHQGRPLDDFLAALLSLEECLAPLVRKNHPIIPLGDLNVDLCQGSGARLTALLACFQKLGLLHFSTDSAPTWGTHRLDHLVCNCLVVDTCRVFPCQTACPWAVVEVRPGLKQALSVDHNFVLHELLTVGRVRRSRGHRFRRYRAFLNRPCKMHVTNVPLLQQKIYGFLDFASRSGVPDPQSFLAECAVQCCSRAPALRFRDSPELQQLCRARSLCGDTHQRKDLSLSIHVRRKWEKQLWRRHLLDRASCGDWSARRFLQRKSGSSASRVAAGLVRQFGSRDAAVAHVKDHFEQKFDFPVAAPISFSDLPNSEPDFTEEEVCRTVLKMRTGKTTGMSKVSVELLRCLVALPLSLHALTLMLNSFLRDPTTANVELASGWVILLPKTLWVCHAKNFCPIVCGEVFAKLAAKLATDRVVHHWTVPACCFGSVSGKGLPEALYIAKHAAQSSAALPNGALFVQLDLSQAFDSLFVNAILSFLQDHWLASTASSASLLRWVLLHSRLRFELFDFVWWCDQRRGTQQGGSHSPTLFGRLVAARFEQLTQTWQLQGEHPAFVAATLSLWALWFIDDAILVFQTVAQALRLLPQVVSMLAGLGLSINVAKSCILGCSLSCALPGCLAAFPVVATSKYLGLPFQVTGEDDHMVDQLCNRATAAFFSNRPILTNRLATRQHKLRLFNALVTASLRWSLCVLSVRQHVLRRLRVHCVTLLTWLLGGRAHPSWFTVECLQALRHGVKLWGRAYSELWDTLLARMVWQWIGHVLRMPPSSLTRSVLLDLRPSSGQRRSRTGPDNSGHRSVIRYLQHQGLELHVAEDRSQWKDLETSWLRHNGVPPVPDSQANIFPLSGDKYMWTRRTVDLEGFCVSVELDEPLPANRR</sequence>
<dbReference type="SUPFAM" id="SSF56219">
    <property type="entry name" value="DNase I-like"/>
    <property type="match status" value="1"/>
</dbReference>
<keyword evidence="4" id="KW-0548">Nucleotidyltransferase</keyword>
<reference evidence="3" key="1">
    <citation type="submission" date="2022-10" db="EMBL/GenBank/DDBJ databases">
        <authorList>
            <person name="Chen Y."/>
            <person name="Dougan E. K."/>
            <person name="Chan C."/>
            <person name="Rhodes N."/>
            <person name="Thang M."/>
        </authorList>
    </citation>
    <scope>NUCLEOTIDE SEQUENCE</scope>
</reference>
<feature type="region of interest" description="Disordered" evidence="1">
    <location>
        <begin position="1"/>
        <end position="21"/>
    </location>
</feature>
<dbReference type="PANTHER" id="PTHR47027:SF20">
    <property type="entry name" value="REVERSE TRANSCRIPTASE-LIKE PROTEIN WITH RNA-DIRECTED DNA POLYMERASE DOMAIN"/>
    <property type="match status" value="1"/>
</dbReference>
<feature type="domain" description="Reverse transcriptase" evidence="2">
    <location>
        <begin position="859"/>
        <end position="1130"/>
    </location>
</feature>
<dbReference type="EMBL" id="CAMXCT020005835">
    <property type="protein sequence ID" value="CAL1166740.1"/>
    <property type="molecule type" value="Genomic_DNA"/>
</dbReference>
<dbReference type="Pfam" id="PF00078">
    <property type="entry name" value="RVT_1"/>
    <property type="match status" value="1"/>
</dbReference>
<evidence type="ECO:0000259" key="2">
    <source>
        <dbReference type="PROSITE" id="PS50878"/>
    </source>
</evidence>